<evidence type="ECO:0000313" key="10">
    <source>
        <dbReference type="Proteomes" id="UP001138500"/>
    </source>
</evidence>
<evidence type="ECO:0000313" key="9">
    <source>
        <dbReference type="EMBL" id="KAH9832724.1"/>
    </source>
</evidence>
<keyword evidence="10" id="KW-1185">Reference proteome</keyword>
<dbReference type="GO" id="GO:0046872">
    <property type="term" value="F:metal ion binding"/>
    <property type="evidence" value="ECO:0007669"/>
    <property type="project" value="InterPro"/>
</dbReference>
<dbReference type="Proteomes" id="UP001138500">
    <property type="component" value="Unassembled WGS sequence"/>
</dbReference>
<dbReference type="PANTHER" id="PTHR21373">
    <property type="entry name" value="GLUCOSE REPRESSIBLE PROTEIN MAK10"/>
    <property type="match status" value="1"/>
</dbReference>
<dbReference type="Pfam" id="PF00675">
    <property type="entry name" value="Peptidase_M16"/>
    <property type="match status" value="1"/>
</dbReference>
<comment type="subcellular location">
    <subcellularLocation>
        <location evidence="1">Cytoplasm</location>
    </subcellularLocation>
</comment>
<dbReference type="InterPro" id="IPR011249">
    <property type="entry name" value="Metalloenz_LuxS/M16"/>
</dbReference>
<name>A0A9W7SVC5_9PEZI</name>
<dbReference type="SUPFAM" id="SSF63411">
    <property type="entry name" value="LuxS/MPP-like metallohydrolase"/>
    <property type="match status" value="2"/>
</dbReference>
<dbReference type="InterPro" id="IPR011765">
    <property type="entry name" value="Pept_M16_N"/>
</dbReference>
<dbReference type="Gene3D" id="1.10.1620.20">
    <property type="entry name" value="ATP synthase, F1 complex, epsilon subunit superfamily, mitochondrial"/>
    <property type="match status" value="1"/>
</dbReference>
<reference evidence="9 10" key="2">
    <citation type="journal article" date="2021" name="Curr. Genet.">
        <title>Genetic response to nitrogen starvation in the aggressive Eucalyptus foliar pathogen Teratosphaeria destructans.</title>
        <authorList>
            <person name="Havenga M."/>
            <person name="Wingfield B.D."/>
            <person name="Wingfield M.J."/>
            <person name="Dreyer L.L."/>
            <person name="Roets F."/>
            <person name="Aylward J."/>
        </authorList>
    </citation>
    <scope>NUCLEOTIDE SEQUENCE [LARGE SCALE GENOMIC DNA]</scope>
    <source>
        <strain evidence="9">CMW44962</strain>
    </source>
</reference>
<evidence type="ECO:0000256" key="3">
    <source>
        <dbReference type="ARBA" id="ARBA00009502"/>
    </source>
</evidence>
<evidence type="ECO:0000256" key="5">
    <source>
        <dbReference type="SAM" id="MobiDB-lite"/>
    </source>
</evidence>
<dbReference type="InterPro" id="IPR036742">
    <property type="entry name" value="ATP_synth_F1_esu_sf_mt"/>
</dbReference>
<dbReference type="InterPro" id="IPR007244">
    <property type="entry name" value="Naa35_N"/>
</dbReference>
<feature type="domain" description="NAA35-like TPR repeats" evidence="8">
    <location>
        <begin position="918"/>
        <end position="1281"/>
    </location>
</feature>
<sequence length="1320" mass="147649">MLSRSTTARASKAASQTLRQQRRNLAAPASGSFLYETAEQAGVKYASRDIPGPVSGIALVSQAGTRFQTAPGLTEALKWYAFKNTERRSTLRIQRESELLGAALRAYHTRENLVIGAKFLRDDLPYYVELLAEVAIMTKYQQHVIHEEIIPLINMDQKKMLGNTLDMAINSAYGVAFHRGLGVPLRPASSTPVNKYVNADSVADFAASAYAKPSFAIVANGVEHAELGKWVNEFFPDAPAQPLHPLKSEQSKYYGGEERISHGSGDSLVLAFPGSSAPTGPFYKPEVSVLAALLGGQSSIKWSPGFSLLAKATQDTPNMHIATKSEIYSDAGLLTIELHGAAGDIQKSAPKVVQALQGVTQGISKEDLTKAKALAKFRELEYGQETQAAIELTGAGLVQGNKAYQIDEVAKKFDDVTEEQVKQIAKEALENKASVSAVDTMAFAWKAAGISYNRYLAVAARVVRRSLKEDKRLVAERRGEMDLRFAKTADKARTSHSQLLMMPLWQSTPSRALKCTEEWGVKQWAWDYLGAYWLATESMEASEMMRTGLWACIVYTRSSKPQAPRAKPFGANFGTCYLDTKPDEDDSAFQQAARQIAAEAQSMSMGQRGTRDVTADFTAAAQQLLPGRLVKDDYFTLFEAVGAIEIMDAKMDSGCIPPDDTFEPEFDVCRGLDAREVLWIMDELTCLEIAWHDGYPLSQTVFTSLHVDRLLSPVNRRPYTFDYGENVRRPAVEDSLVHDVLRAFCIALIKSCQLVLQTIQSQHFYEEEDFVTHLFGRELLLGLGSGEAMRLLDEALQWLATSELDEILRLALEQRLLFRRTYLATLADDQNQWAEISGILQTVNDSQHLSQPLREAFSDKVQRQLATSTPPRPMLQVSWSDAYKKWTKLCEDMVGASNLTSFWICQSPNCLQRATWAFAYREPQPNTFARAYMQNILLGSDRLTENVSQIDLLLADIRDFVLAGDPLADPESFQIEVTFDPRHQCARVLETFMDKMFEEYLNLYRIVCQNRCRIRRLFTQSIAILDGAEAEAVKVDEELQRIVQTSASISSGSTAVDLSPISSWVKFHKLRVMAWSVQLGFETDIYLPHELCTSYWLVSVIMHRQCTLIEHIERSVVERMRATTQKGNVRYTAETLESQAWLECLHDQANATRLIALALWRLTGILMAVEAIQPPPRDYAQEELLYDARMKPFLSISRDPIPSLEDFKQAQKNVKDVESSCKSIDADVKEAKQCLAELKKVTPSKGKYVGTEQQWAKEIKQLETTCVAIAVQTSQLGRIAKKHAEKGDCSLRGVIEVSVPPPGKRYHDWWAVPQAREKTA</sequence>
<feature type="compositionally biased region" description="Low complexity" evidence="5">
    <location>
        <begin position="1"/>
        <end position="15"/>
    </location>
</feature>
<feature type="domain" description="Peptidase M16 N-terminal" evidence="6">
    <location>
        <begin position="49"/>
        <end position="148"/>
    </location>
</feature>
<dbReference type="Pfam" id="PF04627">
    <property type="entry name" value="ATP-synt_Eps"/>
    <property type="match status" value="1"/>
</dbReference>
<dbReference type="GO" id="GO:0031417">
    <property type="term" value="C:NatC complex"/>
    <property type="evidence" value="ECO:0007669"/>
    <property type="project" value="InterPro"/>
</dbReference>
<accession>A0A9W7SVC5</accession>
<protein>
    <submittedName>
        <fullName evidence="9">Mak10 subunit, NatC N(Alpha)-terminal acetyltransferase</fullName>
    </submittedName>
</protein>
<dbReference type="GO" id="GO:0005743">
    <property type="term" value="C:mitochondrial inner membrane"/>
    <property type="evidence" value="ECO:0007669"/>
    <property type="project" value="InterPro"/>
</dbReference>
<reference evidence="9 10" key="1">
    <citation type="journal article" date="2018" name="IMA Fungus">
        <title>IMA Genome-F 10: Nine draft genome sequences of Claviceps purpurea s.lat., including C. arundinis, C. humidiphila, and C. cf. spartinae, pseudomolecules for the pitch canker pathogen Fusarium circinatum, draft genome of Davidsoniella eucalypti, Grosmannia galeiformis, Quambalaria eucalypti, and Teratosphaeria destructans.</title>
        <authorList>
            <person name="Wingfield B.D."/>
            <person name="Liu M."/>
            <person name="Nguyen H.D."/>
            <person name="Lane F.A."/>
            <person name="Morgan S.W."/>
            <person name="De Vos L."/>
            <person name="Wilken P.M."/>
            <person name="Duong T.A."/>
            <person name="Aylward J."/>
            <person name="Coetzee M.P."/>
            <person name="Dadej K."/>
            <person name="De Beer Z.W."/>
            <person name="Findlay W."/>
            <person name="Havenga M."/>
            <person name="Kolarik M."/>
            <person name="Menzies J.G."/>
            <person name="Naidoo K."/>
            <person name="Pochopski O."/>
            <person name="Shoukouhi P."/>
            <person name="Santana Q.C."/>
            <person name="Seifert K.A."/>
            <person name="Soal N."/>
            <person name="Steenkamp E.T."/>
            <person name="Tatham C.T."/>
            <person name="van der Nest M.A."/>
            <person name="Wingfield M.J."/>
        </authorList>
    </citation>
    <scope>NUCLEOTIDE SEQUENCE [LARGE SCALE GENOMIC DNA]</scope>
    <source>
        <strain evidence="9">CMW44962</strain>
    </source>
</reference>
<comment type="caution">
    <text evidence="9">The sequence shown here is derived from an EMBL/GenBank/DDBJ whole genome shotgun (WGS) entry which is preliminary data.</text>
</comment>
<dbReference type="SUPFAM" id="SSF48690">
    <property type="entry name" value="Epsilon subunit of mitochondrial F1F0-ATP synthase"/>
    <property type="match status" value="1"/>
</dbReference>
<evidence type="ECO:0000256" key="2">
    <source>
        <dbReference type="ARBA" id="ARBA00006289"/>
    </source>
</evidence>
<proteinExistence type="inferred from homology"/>
<evidence type="ECO:0000259" key="8">
    <source>
        <dbReference type="Pfam" id="PF25789"/>
    </source>
</evidence>
<dbReference type="Pfam" id="PF04112">
    <property type="entry name" value="Mak10"/>
    <property type="match status" value="1"/>
</dbReference>
<keyword evidence="4" id="KW-0963">Cytoplasm</keyword>
<organism evidence="9 10">
    <name type="scientific">Teratosphaeria destructans</name>
    <dbReference type="NCBI Taxonomy" id="418781"/>
    <lineage>
        <taxon>Eukaryota</taxon>
        <taxon>Fungi</taxon>
        <taxon>Dikarya</taxon>
        <taxon>Ascomycota</taxon>
        <taxon>Pezizomycotina</taxon>
        <taxon>Dothideomycetes</taxon>
        <taxon>Dothideomycetidae</taxon>
        <taxon>Mycosphaerellales</taxon>
        <taxon>Teratosphaeriaceae</taxon>
        <taxon>Teratosphaeria</taxon>
    </lineage>
</organism>
<dbReference type="InterPro" id="IPR057982">
    <property type="entry name" value="TPR_NAA35"/>
</dbReference>
<gene>
    <name evidence="9" type="ORF">Tdes44962_MAKER00204</name>
</gene>
<dbReference type="InterPro" id="IPR057983">
    <property type="entry name" value="NAA35-like_N"/>
</dbReference>
<comment type="similarity">
    <text evidence="2">Belongs to the MAK10 family.</text>
</comment>
<dbReference type="Pfam" id="PF25789">
    <property type="entry name" value="TPR_NAA35"/>
    <property type="match status" value="1"/>
</dbReference>
<dbReference type="EMBL" id="RIBY02001112">
    <property type="protein sequence ID" value="KAH9832724.1"/>
    <property type="molecule type" value="Genomic_DNA"/>
</dbReference>
<evidence type="ECO:0000256" key="1">
    <source>
        <dbReference type="ARBA" id="ARBA00004496"/>
    </source>
</evidence>
<comment type="similarity">
    <text evidence="3">Belongs to the eukaryotic ATPase epsilon family.</text>
</comment>
<dbReference type="GO" id="GO:0046933">
    <property type="term" value="F:proton-transporting ATP synthase activity, rotational mechanism"/>
    <property type="evidence" value="ECO:0007669"/>
    <property type="project" value="InterPro"/>
</dbReference>
<feature type="domain" description="NAA35-like N-terminal" evidence="7">
    <location>
        <begin position="626"/>
        <end position="783"/>
    </location>
</feature>
<evidence type="ECO:0000259" key="7">
    <source>
        <dbReference type="Pfam" id="PF04112"/>
    </source>
</evidence>
<feature type="region of interest" description="Disordered" evidence="5">
    <location>
        <begin position="1"/>
        <end position="21"/>
    </location>
</feature>
<evidence type="ECO:0000256" key="4">
    <source>
        <dbReference type="ARBA" id="ARBA00022490"/>
    </source>
</evidence>
<evidence type="ECO:0000259" key="6">
    <source>
        <dbReference type="Pfam" id="PF00675"/>
    </source>
</evidence>
<dbReference type="CDD" id="cd12153">
    <property type="entry name" value="F1-ATPase_epsilon"/>
    <property type="match status" value="1"/>
</dbReference>
<dbReference type="GO" id="GO:0045259">
    <property type="term" value="C:proton-transporting ATP synthase complex"/>
    <property type="evidence" value="ECO:0007669"/>
    <property type="project" value="InterPro"/>
</dbReference>
<dbReference type="Gene3D" id="3.30.830.10">
    <property type="entry name" value="Metalloenzyme, LuxS/M16 peptidase-like"/>
    <property type="match status" value="2"/>
</dbReference>
<dbReference type="InterPro" id="IPR006721">
    <property type="entry name" value="ATP_synth_F1_esu_mt"/>
</dbReference>
<dbReference type="PANTHER" id="PTHR21373:SF0">
    <property type="entry name" value="N-ALPHA-ACETYLTRANSFERASE 35, NATC AUXILIARY SUBUNIT"/>
    <property type="match status" value="1"/>
</dbReference>
<dbReference type="OrthoDB" id="269405at2759"/>